<protein>
    <submittedName>
        <fullName evidence="4">FecR domain-containing protein</fullName>
    </submittedName>
</protein>
<sequence>MKEFQSHQIARIILRVRYGIATEEEKRVFEVWIKGSEGRQALYDKIVADGSLKEHLNLKSGYDLQTDYGKLQSDILRSLTRRNRQKRVKRYLLWCGSAAAVFILGSMLLFEYVLDTPKKVQLKKVEVAKVLPSATTVQDKVILVLADGEKVGMTKIQQDSTRVGTALVMGQEDKLVYDSDRMQADSVMPDKLEMNKVITTTGGFYSLVLSDGTRVWLNSESELEFPVLFGKGERVVRLEGEAFFEVTPDAARPFIVRTNDIRTRVLGTSFNIKAYKNEADVITTLFTGKVDVASLADTTGKVVLSPGKQADWNQQTGKLSVSEANLDNVIAWKEGMFMFNKENIEVVTRQIERWYGVKFIYETGAKKDYTFNGYFSKDETLKSILEAFTFTGGPEFKIEGNVVYVRSKS</sequence>
<dbReference type="RefSeq" id="WP_186975956.1">
    <property type="nucleotide sequence ID" value="NZ_JACOOH010000004.1"/>
</dbReference>
<organism evidence="4 5">
    <name type="scientific">Butyricimonas hominis</name>
    <dbReference type="NCBI Taxonomy" id="2763032"/>
    <lineage>
        <taxon>Bacteria</taxon>
        <taxon>Pseudomonadati</taxon>
        <taxon>Bacteroidota</taxon>
        <taxon>Bacteroidia</taxon>
        <taxon>Bacteroidales</taxon>
        <taxon>Odoribacteraceae</taxon>
        <taxon>Butyricimonas</taxon>
    </lineage>
</organism>
<name>A0ABR7D0G3_9BACT</name>
<evidence type="ECO:0000313" key="5">
    <source>
        <dbReference type="Proteomes" id="UP000646484"/>
    </source>
</evidence>
<dbReference type="Gene3D" id="2.60.120.1440">
    <property type="match status" value="1"/>
</dbReference>
<feature type="transmembrane region" description="Helical" evidence="1">
    <location>
        <begin position="91"/>
        <end position="114"/>
    </location>
</feature>
<dbReference type="Gene3D" id="3.55.50.30">
    <property type="match status" value="1"/>
</dbReference>
<dbReference type="PANTHER" id="PTHR30273:SF2">
    <property type="entry name" value="PROTEIN FECR"/>
    <property type="match status" value="1"/>
</dbReference>
<dbReference type="Pfam" id="PF16344">
    <property type="entry name" value="FecR_C"/>
    <property type="match status" value="1"/>
</dbReference>
<dbReference type="InterPro" id="IPR032508">
    <property type="entry name" value="FecR_C"/>
</dbReference>
<keyword evidence="1" id="KW-0812">Transmembrane</keyword>
<feature type="domain" description="Protein FecR C-terminal" evidence="3">
    <location>
        <begin position="337"/>
        <end position="405"/>
    </location>
</feature>
<dbReference type="Proteomes" id="UP000646484">
    <property type="component" value="Unassembled WGS sequence"/>
</dbReference>
<keyword evidence="5" id="KW-1185">Reference proteome</keyword>
<dbReference type="PANTHER" id="PTHR30273">
    <property type="entry name" value="PERIPLASMIC SIGNAL SENSOR AND SIGMA FACTOR ACTIVATOR FECR-RELATED"/>
    <property type="match status" value="1"/>
</dbReference>
<evidence type="ECO:0000313" key="4">
    <source>
        <dbReference type="EMBL" id="MBC5621410.1"/>
    </source>
</evidence>
<evidence type="ECO:0000256" key="1">
    <source>
        <dbReference type="SAM" id="Phobius"/>
    </source>
</evidence>
<evidence type="ECO:0000259" key="2">
    <source>
        <dbReference type="Pfam" id="PF04773"/>
    </source>
</evidence>
<dbReference type="InterPro" id="IPR006860">
    <property type="entry name" value="FecR"/>
</dbReference>
<comment type="caution">
    <text evidence="4">The sequence shown here is derived from an EMBL/GenBank/DDBJ whole genome shotgun (WGS) entry which is preliminary data.</text>
</comment>
<dbReference type="Pfam" id="PF04773">
    <property type="entry name" value="FecR"/>
    <property type="match status" value="1"/>
</dbReference>
<evidence type="ECO:0000259" key="3">
    <source>
        <dbReference type="Pfam" id="PF16344"/>
    </source>
</evidence>
<reference evidence="4 5" key="1">
    <citation type="submission" date="2020-08" db="EMBL/GenBank/DDBJ databases">
        <title>Genome public.</title>
        <authorList>
            <person name="Liu C."/>
            <person name="Sun Q."/>
        </authorList>
    </citation>
    <scope>NUCLEOTIDE SEQUENCE [LARGE SCALE GENOMIC DNA]</scope>
    <source>
        <strain evidence="4 5">NSJ-56</strain>
    </source>
</reference>
<gene>
    <name evidence="4" type="ORF">H8S64_09890</name>
</gene>
<proteinExistence type="predicted"/>
<dbReference type="InterPro" id="IPR012373">
    <property type="entry name" value="Ferrdict_sens_TM"/>
</dbReference>
<keyword evidence="1" id="KW-0472">Membrane</keyword>
<keyword evidence="1" id="KW-1133">Transmembrane helix</keyword>
<feature type="domain" description="FecR protein" evidence="2">
    <location>
        <begin position="197"/>
        <end position="290"/>
    </location>
</feature>
<dbReference type="EMBL" id="JACOOH010000004">
    <property type="protein sequence ID" value="MBC5621410.1"/>
    <property type="molecule type" value="Genomic_DNA"/>
</dbReference>
<accession>A0ABR7D0G3</accession>